<keyword evidence="3" id="KW-1133">Transmembrane helix</keyword>
<evidence type="ECO:0000259" key="4">
    <source>
        <dbReference type="PROSITE" id="PS51123"/>
    </source>
</evidence>
<evidence type="ECO:0000256" key="2">
    <source>
        <dbReference type="SAM" id="MobiDB-lite"/>
    </source>
</evidence>
<evidence type="ECO:0000313" key="6">
    <source>
        <dbReference type="Proteomes" id="UP000031553"/>
    </source>
</evidence>
<dbReference type="InterPro" id="IPR017733">
    <property type="entry name" value="OmpA-like_dom_proteobacteria"/>
</dbReference>
<sequence length="473" mass="50232">MTSDNPFAEPDDSDRTIIRPMPGGRRPPPPPGGGAAFSPPPDMPVPGASAGGFISMPLTGAAPGAPPPRVAESAQTIEMGGSPLLAAGAPLLQLLGRLRLLSTAPDQTELRARAFAALRAFEERCRHDDIPMEQLRPAHYALCASLDDVILATPWGSQGIWAQHSLVSTFHQEVRSGERFFDVLRQISQNPTRFMPVLEVMYLCLSLGYMGRYRLTPRGVSEIDRLREETYAIIRAHTPRGEATLSPHWQGANAPYGARRGGLPVWVAGVLAVGVLGAFFAQSLFSLGQRSDATFTAALSAPPATMPQIPRDQPALAPAAVAPAGPGVLQHLSTFLQPEIAAGQVSVLGTARQPMVRINSQRLFASGSDMLEPEAMPLLRKIGTALAQETGQISVTGYTDNQPIHTLRFPSNFELSQARARAAGAVMGQTVGDPARVLTSGMGAADPVADNATPAGRAQNRRIEIVLDHLSGN</sequence>
<feature type="region of interest" description="Disordered" evidence="2">
    <location>
        <begin position="1"/>
        <end position="70"/>
    </location>
</feature>
<dbReference type="InterPro" id="IPR036737">
    <property type="entry name" value="OmpA-like_sf"/>
</dbReference>
<dbReference type="PANTHER" id="PTHR38033">
    <property type="entry name" value="MEMBRANE PROTEIN-RELATED"/>
    <property type="match status" value="1"/>
</dbReference>
<comment type="caution">
    <text evidence="5">The sequence shown here is derived from an EMBL/GenBank/DDBJ whole genome shotgun (WGS) entry which is preliminary data.</text>
</comment>
<protein>
    <submittedName>
        <fullName evidence="5">Flagellar motor protein MotB</fullName>
    </submittedName>
</protein>
<reference evidence="5 6" key="1">
    <citation type="submission" date="2015-07" db="EMBL/GenBank/DDBJ databases">
        <title>Draft Genome Sequence of Komagataeibacter intermedius Strain AF2, Isolated from Kombucha Tea.</title>
        <authorList>
            <person name="Santos R.A."/>
            <person name="Berretta A.A."/>
            <person name="Barud H.S."/>
            <person name="Ribeiro S.J."/>
            <person name="Gonzalez-Garcia L.N."/>
            <person name="Zucchi T.D."/>
            <person name="Goldman G.H."/>
            <person name="Riano-Pachon D.M."/>
        </authorList>
    </citation>
    <scope>NUCLEOTIDE SEQUENCE [LARGE SCALE GENOMIC DNA]</scope>
    <source>
        <strain evidence="5 6">AF2</strain>
    </source>
</reference>
<feature type="domain" description="OmpA-like" evidence="4">
    <location>
        <begin position="351"/>
        <end position="471"/>
    </location>
</feature>
<dbReference type="InterPro" id="IPR038522">
    <property type="entry name" value="T4/T6SS_DotU_sf"/>
</dbReference>
<accession>A0A0N1FJM1</accession>
<evidence type="ECO:0000256" key="1">
    <source>
        <dbReference type="PROSITE-ProRule" id="PRU00473"/>
    </source>
</evidence>
<name>A0A0N1FJM1_9PROT</name>
<dbReference type="NCBIfam" id="TIGR03349">
    <property type="entry name" value="IV_VI_DotU"/>
    <property type="match status" value="1"/>
</dbReference>
<dbReference type="Gene3D" id="1.25.40.590">
    <property type="entry name" value="Type IV / VI secretion system, DotU"/>
    <property type="match status" value="1"/>
</dbReference>
<evidence type="ECO:0000256" key="3">
    <source>
        <dbReference type="SAM" id="Phobius"/>
    </source>
</evidence>
<proteinExistence type="predicted"/>
<dbReference type="NCBIfam" id="TIGR03350">
    <property type="entry name" value="type_VI_ompA"/>
    <property type="match status" value="1"/>
</dbReference>
<keyword evidence="3" id="KW-0812">Transmembrane</keyword>
<dbReference type="Gene3D" id="3.30.1330.60">
    <property type="entry name" value="OmpA-like domain"/>
    <property type="match status" value="1"/>
</dbReference>
<feature type="compositionally biased region" description="Pro residues" evidence="2">
    <location>
        <begin position="25"/>
        <end position="44"/>
    </location>
</feature>
<keyword evidence="1 3" id="KW-0472">Membrane</keyword>
<dbReference type="Proteomes" id="UP000031553">
    <property type="component" value="Unassembled WGS sequence"/>
</dbReference>
<dbReference type="RefSeq" id="WP_039735926.1">
    <property type="nucleotide sequence ID" value="NZ_JUFX02000215.1"/>
</dbReference>
<organism evidence="5 6">
    <name type="scientific">Komagataeibacter intermedius AF2</name>
    <dbReference type="NCBI Taxonomy" id="1458464"/>
    <lineage>
        <taxon>Bacteria</taxon>
        <taxon>Pseudomonadati</taxon>
        <taxon>Pseudomonadota</taxon>
        <taxon>Alphaproteobacteria</taxon>
        <taxon>Acetobacterales</taxon>
        <taxon>Acetobacteraceae</taxon>
        <taxon>Komagataeibacter</taxon>
    </lineage>
</organism>
<dbReference type="PANTHER" id="PTHR38033:SF1">
    <property type="entry name" value="DOTU FAMILY TYPE IV_VI SECRETION SYSTEM PROTEIN"/>
    <property type="match status" value="1"/>
</dbReference>
<dbReference type="PROSITE" id="PS51123">
    <property type="entry name" value="OMPA_2"/>
    <property type="match status" value="1"/>
</dbReference>
<keyword evidence="5" id="KW-0282">Flagellum</keyword>
<dbReference type="AlphaFoldDB" id="A0A0N1FJM1"/>
<dbReference type="EMBL" id="JUFX02000215">
    <property type="protein sequence ID" value="KPH85989.1"/>
    <property type="molecule type" value="Genomic_DNA"/>
</dbReference>
<keyword evidence="5" id="KW-0966">Cell projection</keyword>
<dbReference type="InterPro" id="IPR006665">
    <property type="entry name" value="OmpA-like"/>
</dbReference>
<dbReference type="Pfam" id="PF09850">
    <property type="entry name" value="DotU"/>
    <property type="match status" value="1"/>
</dbReference>
<dbReference type="OrthoDB" id="345640at2"/>
<dbReference type="SUPFAM" id="SSF103088">
    <property type="entry name" value="OmpA-like"/>
    <property type="match status" value="1"/>
</dbReference>
<gene>
    <name evidence="5" type="ORF">GLUCOINTEAF2_0203026</name>
</gene>
<dbReference type="CDD" id="cd07185">
    <property type="entry name" value="OmpA_C-like"/>
    <property type="match status" value="1"/>
</dbReference>
<keyword evidence="5" id="KW-0969">Cilium</keyword>
<feature type="transmembrane region" description="Helical" evidence="3">
    <location>
        <begin position="263"/>
        <end position="281"/>
    </location>
</feature>
<dbReference type="NCBIfam" id="NF038228">
    <property type="entry name" value="IcmH_DotU_IVB"/>
    <property type="match status" value="1"/>
</dbReference>
<dbReference type="Pfam" id="PF00691">
    <property type="entry name" value="OmpA"/>
    <property type="match status" value="1"/>
</dbReference>
<dbReference type="GO" id="GO:0016020">
    <property type="term" value="C:membrane"/>
    <property type="evidence" value="ECO:0007669"/>
    <property type="project" value="UniProtKB-UniRule"/>
</dbReference>
<evidence type="ECO:0000313" key="5">
    <source>
        <dbReference type="EMBL" id="KPH85989.1"/>
    </source>
</evidence>
<dbReference type="InterPro" id="IPR017732">
    <property type="entry name" value="T4/T6SS_DotU"/>
</dbReference>